<dbReference type="PANTHER" id="PTHR10612:SF34">
    <property type="entry name" value="APOLIPOPROTEIN D"/>
    <property type="match status" value="1"/>
</dbReference>
<dbReference type="Gene3D" id="2.40.128.20">
    <property type="match status" value="1"/>
</dbReference>
<evidence type="ECO:0000259" key="1">
    <source>
        <dbReference type="Pfam" id="PF00061"/>
    </source>
</evidence>
<dbReference type="GO" id="GO:0006629">
    <property type="term" value="P:lipid metabolic process"/>
    <property type="evidence" value="ECO:0007669"/>
    <property type="project" value="TreeGrafter"/>
</dbReference>
<dbReference type="GO" id="GO:0005737">
    <property type="term" value="C:cytoplasm"/>
    <property type="evidence" value="ECO:0007669"/>
    <property type="project" value="TreeGrafter"/>
</dbReference>
<protein>
    <submittedName>
        <fullName evidence="2">ApoD neural lazarillo isoform c</fullName>
    </submittedName>
</protein>
<accession>A0A171AZU4</accession>
<dbReference type="GO" id="GO:0000302">
    <property type="term" value="P:response to reactive oxygen species"/>
    <property type="evidence" value="ECO:0007669"/>
    <property type="project" value="TreeGrafter"/>
</dbReference>
<dbReference type="AlphaFoldDB" id="A0A171AZU4"/>
<dbReference type="InterPro" id="IPR000566">
    <property type="entry name" value="Lipocln_cytosolic_FA-bd_dom"/>
</dbReference>
<dbReference type="InterPro" id="IPR012674">
    <property type="entry name" value="Calycin"/>
</dbReference>
<dbReference type="Pfam" id="PF00061">
    <property type="entry name" value="Lipocalin"/>
    <property type="match status" value="1"/>
</dbReference>
<organism evidence="2">
    <name type="scientific">Triatoma infestans</name>
    <name type="common">Assassin bug</name>
    <dbReference type="NCBI Taxonomy" id="30076"/>
    <lineage>
        <taxon>Eukaryota</taxon>
        <taxon>Metazoa</taxon>
        <taxon>Ecdysozoa</taxon>
        <taxon>Arthropoda</taxon>
        <taxon>Hexapoda</taxon>
        <taxon>Insecta</taxon>
        <taxon>Pterygota</taxon>
        <taxon>Neoptera</taxon>
        <taxon>Paraneoptera</taxon>
        <taxon>Hemiptera</taxon>
        <taxon>Heteroptera</taxon>
        <taxon>Panheteroptera</taxon>
        <taxon>Cimicomorpha</taxon>
        <taxon>Reduviidae</taxon>
        <taxon>Triatominae</taxon>
        <taxon>Triatoma</taxon>
    </lineage>
</organism>
<sequence>FFTGHWYELASFGNYLFLFKGICPTFEFNVTDSGEIEVLHYLYEKVLWKYDSVQGNSYTYFIKNNQGYLPITYPVLGGPATIDVPTFIVGTDYENWAVVYSCEQKLVLKAEMSWILTRTRNSTIQKQILETLEKNHLNYNDYTPAVNDNCPRGEPHL</sequence>
<reference evidence="2" key="1">
    <citation type="submission" date="2016-04" db="EMBL/GenBank/DDBJ databases">
        <authorList>
            <person name="Calderon-Fernandez G.M.Sr."/>
        </authorList>
    </citation>
    <scope>NUCLEOTIDE SEQUENCE</scope>
    <source>
        <strain evidence="2">Int1</strain>
        <tissue evidence="2">Integument</tissue>
    </source>
</reference>
<name>A0A171AZU4_TRIIF</name>
<evidence type="ECO:0000313" key="2">
    <source>
        <dbReference type="EMBL" id="JAS02677.1"/>
    </source>
</evidence>
<reference evidence="2" key="2">
    <citation type="journal article" date="2017" name="J. Med. Entomol.">
        <title>Transcriptome Analysis of the Triatoma infestans (Hemiptera: Reduviidae) Integument.</title>
        <authorList>
            <person name="Calderon-Fernandez G.M."/>
            <person name="Moriconi D.E."/>
            <person name="Dulbecco A.B."/>
            <person name="Juarez M.P."/>
        </authorList>
    </citation>
    <scope>NUCLEOTIDE SEQUENCE</scope>
    <source>
        <strain evidence="2">Int1</strain>
        <tissue evidence="2">Integument</tissue>
    </source>
</reference>
<dbReference type="EMBL" id="GEMB01000448">
    <property type="protein sequence ID" value="JAS02677.1"/>
    <property type="molecule type" value="Transcribed_RNA"/>
</dbReference>
<feature type="domain" description="Lipocalin/cytosolic fatty-acid binding" evidence="1">
    <location>
        <begin position="4"/>
        <end position="123"/>
    </location>
</feature>
<dbReference type="SUPFAM" id="SSF50814">
    <property type="entry name" value="Lipocalins"/>
    <property type="match status" value="1"/>
</dbReference>
<feature type="non-terminal residue" evidence="2">
    <location>
        <position position="1"/>
    </location>
</feature>
<dbReference type="PANTHER" id="PTHR10612">
    <property type="entry name" value="APOLIPOPROTEIN D"/>
    <property type="match status" value="1"/>
</dbReference>
<proteinExistence type="predicted"/>